<sequence length="401" mass="44458">MSDPPAPLFTQTGQTPAVPEFHFDNEGRAWVRHAGGNWSIVPSSQPATFDSSLNSAGTAQPGVQPTAYNFPTIGRASMCAGPSQVPPSAHVYAHLIDPSLMPLPKGTNLELTDPATIAKSHGRKPAVKVTGVRQKTKDPKGKKHRYASDDNNDTDTEPACKHGRRKGSLNFKPDEVNKLLDFVEKYLPLSQKGWKTIMHRYQKWSRSSNHPERDGKALENKYKSLIKTKKPTGDAYCPTEIKRAHQVEGLLDERADDERSQRSLQSTQIFTISQQLRDAQATIESLRNQITMMQTHTHAVERAHDCAELKLDMVQDTRRVFVRSDYGIDKKIRCEELYPDGGACTYWITDHSSDESKKKNKDPSPPSHVHAVYPRSSSPFDLSSSSGLSVAGPSTSVDVGM</sequence>
<proteinExistence type="predicted"/>
<evidence type="ECO:0000313" key="5">
    <source>
        <dbReference type="Proteomes" id="UP001221757"/>
    </source>
</evidence>
<dbReference type="Pfam" id="PF20681">
    <property type="entry name" value="DUF6818"/>
    <property type="match status" value="1"/>
</dbReference>
<feature type="region of interest" description="Disordered" evidence="2">
    <location>
        <begin position="353"/>
        <end position="401"/>
    </location>
</feature>
<gene>
    <name evidence="4" type="ORF">B0H17DRAFT_1127849</name>
</gene>
<dbReference type="AlphaFoldDB" id="A0AAD7DXT2"/>
<evidence type="ECO:0000256" key="1">
    <source>
        <dbReference type="SAM" id="Coils"/>
    </source>
</evidence>
<dbReference type="PANTHER" id="PTHR34409:SF1">
    <property type="entry name" value="MYB-LIKE DOMAIN-CONTAINING PROTEIN"/>
    <property type="match status" value="1"/>
</dbReference>
<comment type="caution">
    <text evidence="4">The sequence shown here is derived from an EMBL/GenBank/DDBJ whole genome shotgun (WGS) entry which is preliminary data.</text>
</comment>
<feature type="region of interest" description="Disordered" evidence="2">
    <location>
        <begin position="118"/>
        <end position="170"/>
    </location>
</feature>
<keyword evidence="1" id="KW-0175">Coiled coil</keyword>
<keyword evidence="5" id="KW-1185">Reference proteome</keyword>
<organism evidence="4 5">
    <name type="scientific">Mycena rosella</name>
    <name type="common">Pink bonnet</name>
    <name type="synonym">Agaricus rosellus</name>
    <dbReference type="NCBI Taxonomy" id="1033263"/>
    <lineage>
        <taxon>Eukaryota</taxon>
        <taxon>Fungi</taxon>
        <taxon>Dikarya</taxon>
        <taxon>Basidiomycota</taxon>
        <taxon>Agaricomycotina</taxon>
        <taxon>Agaricomycetes</taxon>
        <taxon>Agaricomycetidae</taxon>
        <taxon>Agaricales</taxon>
        <taxon>Marasmiineae</taxon>
        <taxon>Mycenaceae</taxon>
        <taxon>Mycena</taxon>
    </lineage>
</organism>
<dbReference type="InterPro" id="IPR049203">
    <property type="entry name" value="DUF6818"/>
</dbReference>
<accession>A0AAD7DXT2</accession>
<dbReference type="Proteomes" id="UP001221757">
    <property type="component" value="Unassembled WGS sequence"/>
</dbReference>
<name>A0AAD7DXT2_MYCRO</name>
<feature type="domain" description="DUF6818" evidence="3">
    <location>
        <begin position="188"/>
        <end position="256"/>
    </location>
</feature>
<feature type="coiled-coil region" evidence="1">
    <location>
        <begin position="269"/>
        <end position="296"/>
    </location>
</feature>
<dbReference type="EMBL" id="JARKIE010000015">
    <property type="protein sequence ID" value="KAJ7702286.1"/>
    <property type="molecule type" value="Genomic_DNA"/>
</dbReference>
<evidence type="ECO:0000256" key="2">
    <source>
        <dbReference type="SAM" id="MobiDB-lite"/>
    </source>
</evidence>
<reference evidence="4" key="1">
    <citation type="submission" date="2023-03" db="EMBL/GenBank/DDBJ databases">
        <title>Massive genome expansion in bonnet fungi (Mycena s.s.) driven by repeated elements and novel gene families across ecological guilds.</title>
        <authorList>
            <consortium name="Lawrence Berkeley National Laboratory"/>
            <person name="Harder C.B."/>
            <person name="Miyauchi S."/>
            <person name="Viragh M."/>
            <person name="Kuo A."/>
            <person name="Thoen E."/>
            <person name="Andreopoulos B."/>
            <person name="Lu D."/>
            <person name="Skrede I."/>
            <person name="Drula E."/>
            <person name="Henrissat B."/>
            <person name="Morin E."/>
            <person name="Kohler A."/>
            <person name="Barry K."/>
            <person name="LaButti K."/>
            <person name="Morin E."/>
            <person name="Salamov A."/>
            <person name="Lipzen A."/>
            <person name="Mereny Z."/>
            <person name="Hegedus B."/>
            <person name="Baldrian P."/>
            <person name="Stursova M."/>
            <person name="Weitz H."/>
            <person name="Taylor A."/>
            <person name="Grigoriev I.V."/>
            <person name="Nagy L.G."/>
            <person name="Martin F."/>
            <person name="Kauserud H."/>
        </authorList>
    </citation>
    <scope>NUCLEOTIDE SEQUENCE</scope>
    <source>
        <strain evidence="4">CBHHK067</strain>
    </source>
</reference>
<evidence type="ECO:0000259" key="3">
    <source>
        <dbReference type="Pfam" id="PF20681"/>
    </source>
</evidence>
<dbReference type="PANTHER" id="PTHR34409">
    <property type="entry name" value="SET DOMAIN-CONTAINING PROTEIN"/>
    <property type="match status" value="1"/>
</dbReference>
<feature type="compositionally biased region" description="Low complexity" evidence="2">
    <location>
        <begin position="376"/>
        <end position="401"/>
    </location>
</feature>
<evidence type="ECO:0000313" key="4">
    <source>
        <dbReference type="EMBL" id="KAJ7702286.1"/>
    </source>
</evidence>
<protein>
    <recommendedName>
        <fullName evidence="3">DUF6818 domain-containing protein</fullName>
    </recommendedName>
</protein>